<dbReference type="Pfam" id="PF13193">
    <property type="entry name" value="AMP-binding_C"/>
    <property type="match status" value="1"/>
</dbReference>
<dbReference type="Gene3D" id="3.30.559.10">
    <property type="entry name" value="Chloramphenicol acetyltransferase-like domain"/>
    <property type="match status" value="1"/>
</dbReference>
<dbReference type="FunFam" id="3.40.50.980:FF:000001">
    <property type="entry name" value="Non-ribosomal peptide synthetase"/>
    <property type="match status" value="1"/>
</dbReference>
<dbReference type="InterPro" id="IPR020806">
    <property type="entry name" value="PKS_PP-bd"/>
</dbReference>
<dbReference type="SMART" id="SM00823">
    <property type="entry name" value="PKS_PP"/>
    <property type="match status" value="2"/>
</dbReference>
<dbReference type="InterPro" id="IPR006162">
    <property type="entry name" value="Ppantetheine_attach_site"/>
</dbReference>
<dbReference type="InterPro" id="IPR023213">
    <property type="entry name" value="CAT-like_dom_sf"/>
</dbReference>
<protein>
    <submittedName>
        <fullName evidence="6">Arthrofactin synthetase/syringopeptin synthetase C-related non-ribosomal peptide synthetase</fullName>
    </submittedName>
</protein>
<dbReference type="GO" id="GO:0031177">
    <property type="term" value="F:phosphopantetheine binding"/>
    <property type="evidence" value="ECO:0007669"/>
    <property type="project" value="InterPro"/>
</dbReference>
<dbReference type="InterPro" id="IPR000873">
    <property type="entry name" value="AMP-dep_synth/lig_dom"/>
</dbReference>
<dbReference type="Pfam" id="PF00668">
    <property type="entry name" value="Condensation"/>
    <property type="match status" value="1"/>
</dbReference>
<dbReference type="Gene3D" id="3.40.50.980">
    <property type="match status" value="2"/>
</dbReference>
<dbReference type="GO" id="GO:0044550">
    <property type="term" value="P:secondary metabolite biosynthetic process"/>
    <property type="evidence" value="ECO:0007669"/>
    <property type="project" value="TreeGrafter"/>
</dbReference>
<dbReference type="Gene3D" id="1.10.1200.10">
    <property type="entry name" value="ACP-like"/>
    <property type="match status" value="1"/>
</dbReference>
<dbReference type="CDD" id="cd19544">
    <property type="entry name" value="E-C_NRPS"/>
    <property type="match status" value="1"/>
</dbReference>
<dbReference type="SUPFAM" id="SSF52777">
    <property type="entry name" value="CoA-dependent acyltransferases"/>
    <property type="match status" value="2"/>
</dbReference>
<dbReference type="FunFam" id="1.10.1200.10:FF:000005">
    <property type="entry name" value="Nonribosomal peptide synthetase 1"/>
    <property type="match status" value="2"/>
</dbReference>
<reference evidence="7" key="1">
    <citation type="submission" date="2015-07" db="EMBL/GenBank/DDBJ databases">
        <authorList>
            <person name="Wibberg D."/>
        </authorList>
    </citation>
    <scope>NUCLEOTIDE SEQUENCE [LARGE SCALE GENOMIC DNA]</scope>
</reference>
<dbReference type="InterPro" id="IPR001242">
    <property type="entry name" value="Condensation_dom"/>
</dbReference>
<dbReference type="InterPro" id="IPR045851">
    <property type="entry name" value="AMP-bd_C_sf"/>
</dbReference>
<evidence type="ECO:0000256" key="4">
    <source>
        <dbReference type="ARBA" id="ARBA00022553"/>
    </source>
</evidence>
<dbReference type="InterPro" id="IPR020845">
    <property type="entry name" value="AMP-binding_CS"/>
</dbReference>
<dbReference type="RefSeq" id="WP_155742751.1">
    <property type="nucleotide sequence ID" value="NZ_CXOI01000009.1"/>
</dbReference>
<dbReference type="Gene3D" id="2.30.38.10">
    <property type="entry name" value="Luciferase, Domain 3"/>
    <property type="match status" value="1"/>
</dbReference>
<feature type="domain" description="Carrier" evidence="5">
    <location>
        <begin position="1128"/>
        <end position="1203"/>
    </location>
</feature>
<dbReference type="FunFam" id="3.30.300.30:FF:000010">
    <property type="entry name" value="Enterobactin synthetase component F"/>
    <property type="match status" value="1"/>
</dbReference>
<accession>A0A0K2ZJ36</accession>
<dbReference type="Gene3D" id="3.30.300.30">
    <property type="match status" value="2"/>
</dbReference>
<organism evidence="6 7">
    <name type="scientific">Xanthomonas graminis pv. arrhenatheri LMG 727</name>
    <dbReference type="NCBI Taxonomy" id="1195923"/>
    <lineage>
        <taxon>Bacteria</taxon>
        <taxon>Pseudomonadati</taxon>
        <taxon>Pseudomonadota</taxon>
        <taxon>Gammaproteobacteria</taxon>
        <taxon>Lysobacterales</taxon>
        <taxon>Lysobacteraceae</taxon>
        <taxon>Xanthomonas</taxon>
        <taxon>Xanthomonas translucens group</taxon>
        <taxon>Xanthomonas graminis</taxon>
    </lineage>
</organism>
<dbReference type="NCBIfam" id="TIGR01733">
    <property type="entry name" value="AA-adenyl-dom"/>
    <property type="match status" value="1"/>
</dbReference>
<evidence type="ECO:0000259" key="5">
    <source>
        <dbReference type="PROSITE" id="PS50075"/>
    </source>
</evidence>
<dbReference type="PROSITE" id="PS00455">
    <property type="entry name" value="AMP_BINDING"/>
    <property type="match status" value="1"/>
</dbReference>
<dbReference type="PROSITE" id="PS50075">
    <property type="entry name" value="CARRIER"/>
    <property type="match status" value="2"/>
</dbReference>
<evidence type="ECO:0000256" key="2">
    <source>
        <dbReference type="ARBA" id="ARBA00006432"/>
    </source>
</evidence>
<dbReference type="Pfam" id="PF00501">
    <property type="entry name" value="AMP-binding"/>
    <property type="match status" value="1"/>
</dbReference>
<dbReference type="InterPro" id="IPR010071">
    <property type="entry name" value="AA_adenyl_dom"/>
</dbReference>
<dbReference type="Gene3D" id="3.30.559.30">
    <property type="entry name" value="Nonribosomal peptide synthetase, condensation domain"/>
    <property type="match status" value="1"/>
</dbReference>
<dbReference type="AlphaFoldDB" id="A0A0K2ZJ36"/>
<feature type="domain" description="Carrier" evidence="5">
    <location>
        <begin position="54"/>
        <end position="128"/>
    </location>
</feature>
<dbReference type="CDD" id="cd05930">
    <property type="entry name" value="A_NRPS"/>
    <property type="match status" value="1"/>
</dbReference>
<dbReference type="PANTHER" id="PTHR45527">
    <property type="entry name" value="NONRIBOSOMAL PEPTIDE SYNTHETASE"/>
    <property type="match status" value="1"/>
</dbReference>
<proteinExistence type="inferred from homology"/>
<dbReference type="GO" id="GO:0005737">
    <property type="term" value="C:cytoplasm"/>
    <property type="evidence" value="ECO:0007669"/>
    <property type="project" value="TreeGrafter"/>
</dbReference>
<dbReference type="PANTHER" id="PTHR45527:SF1">
    <property type="entry name" value="FATTY ACID SYNTHASE"/>
    <property type="match status" value="1"/>
</dbReference>
<dbReference type="InterPro" id="IPR025110">
    <property type="entry name" value="AMP-bd_C"/>
</dbReference>
<dbReference type="EMBL" id="CXOI01000009">
    <property type="protein sequence ID" value="CTP83390.1"/>
    <property type="molecule type" value="Genomic_DNA"/>
</dbReference>
<comment type="cofactor">
    <cofactor evidence="1">
        <name>pantetheine 4'-phosphate</name>
        <dbReference type="ChEBI" id="CHEBI:47942"/>
    </cofactor>
</comment>
<dbReference type="InterPro" id="IPR029058">
    <property type="entry name" value="AB_hydrolase_fold"/>
</dbReference>
<dbReference type="InterPro" id="IPR036736">
    <property type="entry name" value="ACP-like_sf"/>
</dbReference>
<sequence length="1223" mass="132498">MALRDTLATRLPEVMLPAAYVRLDALPLTANGKLDRRALPAPGADALAAQAYAAPEGERETLLAALWSELLEVEQIGRNDNFFALGGHSLLAISLIEYLRQRGWQLDVPALFTHPTLLHMAAQLHAGQVAVPHNRIGAGCTRITPELLPLLELDQAEIDAIATAVNAGAANIQDIYPLAPLQEGMLFHHLANASADAYLQTSLMAFDTRDRLDRFLAALTWVVARHDILRTGFVWNALRKPVQVVWRHAPPHLHEHALDDDDVAAALQAMLASARYRIDLQQAPLLHAHIAYDHRHARWLLNLAYHHLVLDHTTLQIAMEEIDAHLSERTHALPPALPFRNFIFETGTKVAEVGHERFFTKTLGDVDGTTAPFGLSDVNGDGSRLRSLQLAVPDTSATVIRQHARQLGISPAAIFHLAYALVLAVTSGRDDVVFGTVLFGRMNGGAGADRAMGMFLNTLPLRLRRDATPLAQALRQTHARLAELVHHEHAPLALAQRCSALGASTPLFCALLNYRYSTTPDSALDGQQAGAFWDGVQGLHKRDVNNYPLTLSVNDGGKDFTLDIKLDHSVPAERVGALMLHSLAQMLHALAQRPDAPLHALPILPAAERQSLPHVASAASAPDLPARCIHAAFQLQARRTPHATALICGEQSLSYAQLDQQAEQLATELHALGAGPSTRVAIYLTRSVGMVVAWLATLKSGAAYVPLDPAYPADRLAYMLDDCRPRAVLTCAALEGQLPACRAMRTARVLTLDAQQRNESAPSPPVALPTVAASELAYVIYTSGSSGRPKGVMIEHRQLDNLVRWHGERFGLQAGEHCTAVAGLSFDAAAWEIWPALCHGVCVRLAPAAASADPSALLAWWSAQQAQLSFLPTPLAEIALQQRQWPSDLRVLLTGGDRLGAVRQALPFDLVNNYGLTETAVVATSGRVAVGAGLPSIGTPIDRLCAHVLDRWGHLVPIGAIGELHLAGASLARGYLGRPALTAERFVPDPFAAHPGQRMYRTGDLVRWTQAHTLDFVGRNDQQVKVRGVRVEPGEIEAVLRNAAGVREVAVIARQNQAGNSLLVAYVTGQQLAIDALRAHAIAQLPDAMVPAGYVHLDALPLTPNGKLDRNALPAPDDQAFGVQPYAPPQGPVEERLADLWRDLLGVERIGRYDNFFDLGGHSLLAVQLASRVRTQLHAEMPLDRFFANPQLHELAQQVLASRLQRRAQTDADTLLARAKTGA</sequence>
<evidence type="ECO:0000256" key="1">
    <source>
        <dbReference type="ARBA" id="ARBA00001957"/>
    </source>
</evidence>
<evidence type="ECO:0000313" key="7">
    <source>
        <dbReference type="Proteomes" id="UP000046187"/>
    </source>
</evidence>
<evidence type="ECO:0000256" key="3">
    <source>
        <dbReference type="ARBA" id="ARBA00022450"/>
    </source>
</evidence>
<evidence type="ECO:0000313" key="6">
    <source>
        <dbReference type="EMBL" id="CTP83390.1"/>
    </source>
</evidence>
<gene>
    <name evidence="6" type="primary">sypB</name>
    <name evidence="6" type="ORF">XTALMG727_0605</name>
</gene>
<keyword evidence="3" id="KW-0596">Phosphopantetheine</keyword>
<dbReference type="InterPro" id="IPR009081">
    <property type="entry name" value="PP-bd_ACP"/>
</dbReference>
<dbReference type="SUPFAM" id="SSF56801">
    <property type="entry name" value="Acetyl-CoA synthetase-like"/>
    <property type="match status" value="2"/>
</dbReference>
<dbReference type="PROSITE" id="PS00012">
    <property type="entry name" value="PHOSPHOPANTETHEINE"/>
    <property type="match status" value="1"/>
</dbReference>
<dbReference type="GO" id="GO:0003824">
    <property type="term" value="F:catalytic activity"/>
    <property type="evidence" value="ECO:0007669"/>
    <property type="project" value="InterPro"/>
</dbReference>
<dbReference type="Proteomes" id="UP000046187">
    <property type="component" value="Unassembled WGS sequence"/>
</dbReference>
<name>A0A0K2ZJ36_9XANT</name>
<keyword evidence="4" id="KW-0597">Phosphoprotein</keyword>
<dbReference type="Gene3D" id="3.40.50.1820">
    <property type="entry name" value="alpha/beta hydrolase"/>
    <property type="match status" value="1"/>
</dbReference>
<keyword evidence="7" id="KW-1185">Reference proteome</keyword>
<dbReference type="Pfam" id="PF00550">
    <property type="entry name" value="PP-binding"/>
    <property type="match status" value="2"/>
</dbReference>
<dbReference type="GO" id="GO:0043041">
    <property type="term" value="P:amino acid activation for nonribosomal peptide biosynthetic process"/>
    <property type="evidence" value="ECO:0007669"/>
    <property type="project" value="TreeGrafter"/>
</dbReference>
<dbReference type="SUPFAM" id="SSF47336">
    <property type="entry name" value="ACP-like"/>
    <property type="match status" value="2"/>
</dbReference>
<comment type="similarity">
    <text evidence="2">Belongs to the ATP-dependent AMP-binding enzyme family.</text>
</comment>